<comment type="caution">
    <text evidence="9">The sequence shown here is derived from an EMBL/GenBank/DDBJ whole genome shotgun (WGS) entry which is preliminary data.</text>
</comment>
<evidence type="ECO:0000256" key="7">
    <source>
        <dbReference type="RuleBase" id="RU003345"/>
    </source>
</evidence>
<dbReference type="InterPro" id="IPR016161">
    <property type="entry name" value="Ald_DH/histidinol_DH"/>
</dbReference>
<dbReference type="SUPFAM" id="SSF53720">
    <property type="entry name" value="ALDH-like"/>
    <property type="match status" value="1"/>
</dbReference>
<dbReference type="STRING" id="554055.A0A2P6V3A3"/>
<dbReference type="InterPro" id="IPR016162">
    <property type="entry name" value="Ald_DH_N"/>
</dbReference>
<evidence type="ECO:0000256" key="6">
    <source>
        <dbReference type="PROSITE-ProRule" id="PRU10007"/>
    </source>
</evidence>
<dbReference type="CDD" id="cd07103">
    <property type="entry name" value="ALDH_F5_SSADH_GabD"/>
    <property type="match status" value="1"/>
</dbReference>
<reference evidence="9 10" key="1">
    <citation type="journal article" date="2018" name="Plant J.">
        <title>Genome sequences of Chlorella sorokiniana UTEX 1602 and Micractinium conductrix SAG 241.80: implications to maltose excretion by a green alga.</title>
        <authorList>
            <person name="Arriola M.B."/>
            <person name="Velmurugan N."/>
            <person name="Zhang Y."/>
            <person name="Plunkett M.H."/>
            <person name="Hondzo H."/>
            <person name="Barney B.M."/>
        </authorList>
    </citation>
    <scope>NUCLEOTIDE SEQUENCE [LARGE SCALE GENOMIC DNA]</scope>
    <source>
        <strain evidence="9 10">SAG 241.80</strain>
    </source>
</reference>
<keyword evidence="10" id="KW-1185">Reference proteome</keyword>
<name>A0A2P6V3A3_9CHLO</name>
<dbReference type="OrthoDB" id="310895at2759"/>
<evidence type="ECO:0000256" key="4">
    <source>
        <dbReference type="ARBA" id="ARBA00052498"/>
    </source>
</evidence>
<dbReference type="GO" id="GO:0004777">
    <property type="term" value="F:succinate-semialdehyde dehydrogenase (NAD+) activity"/>
    <property type="evidence" value="ECO:0007669"/>
    <property type="project" value="UniProtKB-EC"/>
</dbReference>
<evidence type="ECO:0000256" key="3">
    <source>
        <dbReference type="ARBA" id="ARBA00023002"/>
    </source>
</evidence>
<comment type="catalytic activity">
    <reaction evidence="4">
        <text>succinate semialdehyde + NAD(+) + H2O = succinate + NADH + 2 H(+)</text>
        <dbReference type="Rhea" id="RHEA:13217"/>
        <dbReference type="ChEBI" id="CHEBI:15377"/>
        <dbReference type="ChEBI" id="CHEBI:15378"/>
        <dbReference type="ChEBI" id="CHEBI:30031"/>
        <dbReference type="ChEBI" id="CHEBI:57540"/>
        <dbReference type="ChEBI" id="CHEBI:57706"/>
        <dbReference type="ChEBI" id="CHEBI:57945"/>
        <dbReference type="EC" id="1.2.1.24"/>
    </reaction>
</comment>
<comment type="pathway">
    <text evidence="1">Amino-acid degradation; 4-aminobutanoate degradation.</text>
</comment>
<dbReference type="AlphaFoldDB" id="A0A2P6V3A3"/>
<comment type="similarity">
    <text evidence="2 7">Belongs to the aldehyde dehydrogenase family.</text>
</comment>
<feature type="domain" description="Aldehyde dehydrogenase" evidence="8">
    <location>
        <begin position="62"/>
        <end position="528"/>
    </location>
</feature>
<evidence type="ECO:0000259" key="8">
    <source>
        <dbReference type="Pfam" id="PF00171"/>
    </source>
</evidence>
<feature type="active site" evidence="6">
    <location>
        <position position="298"/>
    </location>
</feature>
<keyword evidence="3 7" id="KW-0560">Oxidoreductase</keyword>
<evidence type="ECO:0000256" key="5">
    <source>
        <dbReference type="ARBA" id="ARBA00076033"/>
    </source>
</evidence>
<dbReference type="GO" id="GO:0009450">
    <property type="term" value="P:gamma-aminobutyric acid catabolic process"/>
    <property type="evidence" value="ECO:0007669"/>
    <property type="project" value="TreeGrafter"/>
</dbReference>
<dbReference type="PROSITE" id="PS00687">
    <property type="entry name" value="ALDEHYDE_DEHYDR_GLU"/>
    <property type="match status" value="1"/>
</dbReference>
<evidence type="ECO:0000256" key="2">
    <source>
        <dbReference type="ARBA" id="ARBA00009986"/>
    </source>
</evidence>
<dbReference type="InterPro" id="IPR016163">
    <property type="entry name" value="Ald_DH_C"/>
</dbReference>
<evidence type="ECO:0000256" key="1">
    <source>
        <dbReference type="ARBA" id="ARBA00005176"/>
    </source>
</evidence>
<dbReference type="FunFam" id="3.40.605.10:FF:000005">
    <property type="entry name" value="Succinate-semialdehyde dehydrogenase I"/>
    <property type="match status" value="1"/>
</dbReference>
<dbReference type="PANTHER" id="PTHR43353:SF5">
    <property type="entry name" value="SUCCINATE-SEMIALDEHYDE DEHYDROGENASE, MITOCHONDRIAL"/>
    <property type="match status" value="1"/>
</dbReference>
<dbReference type="FunFam" id="3.40.309.10:FF:000004">
    <property type="entry name" value="Succinate-semialdehyde dehydrogenase I"/>
    <property type="match status" value="1"/>
</dbReference>
<accession>A0A2P6V3A3</accession>
<dbReference type="Proteomes" id="UP000239649">
    <property type="component" value="Unassembled WGS sequence"/>
</dbReference>
<evidence type="ECO:0000313" key="9">
    <source>
        <dbReference type="EMBL" id="PSC68568.1"/>
    </source>
</evidence>
<evidence type="ECO:0000313" key="10">
    <source>
        <dbReference type="Proteomes" id="UP000239649"/>
    </source>
</evidence>
<dbReference type="Gene3D" id="3.40.309.10">
    <property type="entry name" value="Aldehyde Dehydrogenase, Chain A, domain 2"/>
    <property type="match status" value="1"/>
</dbReference>
<dbReference type="InterPro" id="IPR015590">
    <property type="entry name" value="Aldehyde_DH_dom"/>
</dbReference>
<dbReference type="InterPro" id="IPR029510">
    <property type="entry name" value="Ald_DH_CS_GLU"/>
</dbReference>
<dbReference type="Gene3D" id="3.40.605.10">
    <property type="entry name" value="Aldehyde Dehydrogenase, Chain A, domain 1"/>
    <property type="match status" value="1"/>
</dbReference>
<sequence length="533" mass="56400">MSRRAVATLAGRLPQVSAAAQAALGGVRQASSTAHPAVEPDVLAHLSDTGLLRTQCYVGGQWIDASDGATLEVLDPSTGRSIARVPRCGANETRAAIAGAVAQFEPWAARPAKERSALLRRWYDAVVGARDDITRLMTLESGKPLAESRGEFDNGVASIEWFAEEAKRTCGDVLESPDRHRRFMVLKQPVGVVGAITPWNFPFSMITRKVSPALAAGCTVVLKPSELTPLTALALAELAERAGLPGGVLSVLTGDAPAIGDAMLKSEEVRKIGFTGSTAVGKQLAAGAAGTVKRVSLELGGNAPFIVFEDADLEKAATAVVASSHRNSGQTCICTNRVLVHERVHDAFVATLTAKVSALRLGSGLEQGVTQGPLISAAAVDRLEEKVADALSKGAVVAVGGQRPKWDAGHSLAGGFFYEPTVLTGARPDMRMFREELFGPVTPVYSFSSDDEAVQLANDTQYGLACYFYTKDLSRAWRVAERLQYGMVGINEVAITSEVAPFGGVKQSGLGREQSKYGLAEFQDIKTVCLGLY</sequence>
<organism evidence="9 10">
    <name type="scientific">Micractinium conductrix</name>
    <dbReference type="NCBI Taxonomy" id="554055"/>
    <lineage>
        <taxon>Eukaryota</taxon>
        <taxon>Viridiplantae</taxon>
        <taxon>Chlorophyta</taxon>
        <taxon>core chlorophytes</taxon>
        <taxon>Trebouxiophyceae</taxon>
        <taxon>Chlorellales</taxon>
        <taxon>Chlorellaceae</taxon>
        <taxon>Chlorella clade</taxon>
        <taxon>Micractinium</taxon>
    </lineage>
</organism>
<gene>
    <name evidence="9" type="ORF">C2E20_7856</name>
</gene>
<dbReference type="Pfam" id="PF00171">
    <property type="entry name" value="Aldedh"/>
    <property type="match status" value="1"/>
</dbReference>
<dbReference type="InterPro" id="IPR050740">
    <property type="entry name" value="Aldehyde_DH_Superfamily"/>
</dbReference>
<dbReference type="EMBL" id="LHPF02000035">
    <property type="protein sequence ID" value="PSC68568.1"/>
    <property type="molecule type" value="Genomic_DNA"/>
</dbReference>
<protein>
    <recommendedName>
        <fullName evidence="5">Aldehyde dehydrogenase family 5 member F1</fullName>
    </recommendedName>
</protein>
<dbReference type="PANTHER" id="PTHR43353">
    <property type="entry name" value="SUCCINATE-SEMIALDEHYDE DEHYDROGENASE, MITOCHONDRIAL"/>
    <property type="match status" value="1"/>
</dbReference>
<proteinExistence type="inferred from homology"/>